<evidence type="ECO:0000256" key="7">
    <source>
        <dbReference type="RuleBase" id="RU364108"/>
    </source>
</evidence>
<dbReference type="InterPro" id="IPR039768">
    <property type="entry name" value="Nmd3"/>
</dbReference>
<proteinExistence type="inferred from homology"/>
<evidence type="ECO:0000256" key="3">
    <source>
        <dbReference type="ARBA" id="ARBA00022448"/>
    </source>
</evidence>
<evidence type="ECO:0000256" key="6">
    <source>
        <dbReference type="ARBA" id="ARBA00023242"/>
    </source>
</evidence>
<feature type="domain" description="60S ribosomal export protein NMD3 OB-fold" evidence="10">
    <location>
        <begin position="309"/>
        <end position="402"/>
    </location>
</feature>
<evidence type="ECO:0000259" key="9">
    <source>
        <dbReference type="Pfam" id="PF04981"/>
    </source>
</evidence>
<evidence type="ECO:0000256" key="5">
    <source>
        <dbReference type="ARBA" id="ARBA00022927"/>
    </source>
</evidence>
<dbReference type="GO" id="GO:0015031">
    <property type="term" value="P:protein transport"/>
    <property type="evidence" value="ECO:0007669"/>
    <property type="project" value="UniProtKB-KW"/>
</dbReference>
<keyword evidence="5 7" id="KW-0653">Protein transport</keyword>
<dbReference type="EMBL" id="LN483249">
    <property type="protein sequence ID" value="CDZ97855.1"/>
    <property type="molecule type" value="Genomic_DNA"/>
</dbReference>
<evidence type="ECO:0000259" key="10">
    <source>
        <dbReference type="Pfam" id="PF21192"/>
    </source>
</evidence>
<dbReference type="InterPro" id="IPR007064">
    <property type="entry name" value="Nmd3_N"/>
</dbReference>
<dbReference type="AlphaFoldDB" id="A0A0F7SHJ0"/>
<comment type="subcellular location">
    <subcellularLocation>
        <location evidence="7">Cytoplasm</location>
    </subcellularLocation>
    <subcellularLocation>
        <location evidence="7">Nucleus</location>
    </subcellularLocation>
</comment>
<evidence type="ECO:0000313" key="12">
    <source>
        <dbReference type="EMBL" id="CDZ97855.1"/>
    </source>
</evidence>
<comment type="similarity">
    <text evidence="1 7">Belongs to the NMD3 family.</text>
</comment>
<evidence type="ECO:0000256" key="1">
    <source>
        <dbReference type="ARBA" id="ARBA00009794"/>
    </source>
</evidence>
<dbReference type="GO" id="GO:0043023">
    <property type="term" value="F:ribosomal large subunit binding"/>
    <property type="evidence" value="ECO:0007669"/>
    <property type="project" value="InterPro"/>
</dbReference>
<feature type="compositionally biased region" description="Acidic residues" evidence="8">
    <location>
        <begin position="543"/>
        <end position="557"/>
    </location>
</feature>
<feature type="domain" description="Nmd3 N-terminal" evidence="9">
    <location>
        <begin position="14"/>
        <end position="242"/>
    </location>
</feature>
<keyword evidence="6 7" id="KW-0539">Nucleus</keyword>
<evidence type="ECO:0000256" key="4">
    <source>
        <dbReference type="ARBA" id="ARBA00022490"/>
    </source>
</evidence>
<feature type="region of interest" description="Disordered" evidence="8">
    <location>
        <begin position="497"/>
        <end position="557"/>
    </location>
</feature>
<accession>A0A0F7SHJ0</accession>
<sequence length="595" mass="65885">MEYTPQTVAHYVLCADCGTPIEPNSANLCISCLRNTVDITEGIPKQSSINFCRNCSRYLAPPQSWVSCELESRELLSICLRKLKGLVKVRLIDAAFVWTEPHSKRIRVKLTIQKEVFTSTILQQIFEVEYVVSHGQCPDCTRLAAKNMWKASVQVRQKVNHKRTFLYLEQLILKHNAHKDTISIKEAKDGLDFMYIQRSHSIKMCEFLAAVAPVRVKSSEQLLSTDTHSGTSSYKFTYSVEIAPICKDDLICLNTKLARSLSNISPLSIVTRISNSIQILDPATLQQTDIPSNVYWREPFSSLTQVTDLIEFLVLDVEPSGPVRGKYVLADAQVTFANTTTTHTSTAEGGGDGIYHTRTHLGGILQPGDTVLGYFLARANFNDEAFEQLDPSRIPDVILVKKTYPNRRKKNRTRNWRLKSIAIEAEEVPSTGADKVHGRGAIGRRGGLDQQRVEKDYELFLRELEEDPELRGTINLFKAAPAASAAAVPAETDGQSVDVAMGGSSSAGSGLAGGKRRGGKKTAFSMDTDQVATPAAPTMIAGEENEDEEDEEDFPDVDLDELLDHFEELAMSDDGADPEVAAHIEEEIEAFAKEE</sequence>
<dbReference type="Pfam" id="PF04981">
    <property type="entry name" value="NMD3"/>
    <property type="match status" value="1"/>
</dbReference>
<evidence type="ECO:0000259" key="11">
    <source>
        <dbReference type="Pfam" id="PF21193"/>
    </source>
</evidence>
<dbReference type="InterPro" id="IPR048898">
    <property type="entry name" value="OB_NMD3"/>
</dbReference>
<dbReference type="GO" id="GO:0005737">
    <property type="term" value="C:cytoplasm"/>
    <property type="evidence" value="ECO:0007669"/>
    <property type="project" value="UniProtKB-SubCell"/>
</dbReference>
<keyword evidence="4 7" id="KW-0963">Cytoplasm</keyword>
<keyword evidence="3 7" id="KW-0813">Transport</keyword>
<dbReference type="PANTHER" id="PTHR12746">
    <property type="entry name" value="NONSENSE-MEDIATED MRNA DECAY PROTEIN 3"/>
    <property type="match status" value="1"/>
</dbReference>
<reference evidence="12" key="1">
    <citation type="submission" date="2014-08" db="EMBL/GenBank/DDBJ databases">
        <authorList>
            <person name="Sharma Rahul"/>
            <person name="Thines Marco"/>
        </authorList>
    </citation>
    <scope>NUCLEOTIDE SEQUENCE</scope>
</reference>
<name>A0A0F7SHJ0_PHARH</name>
<organism evidence="12">
    <name type="scientific">Phaffia rhodozyma</name>
    <name type="common">Yeast</name>
    <name type="synonym">Xanthophyllomyces dendrorhous</name>
    <dbReference type="NCBI Taxonomy" id="264483"/>
    <lineage>
        <taxon>Eukaryota</taxon>
        <taxon>Fungi</taxon>
        <taxon>Dikarya</taxon>
        <taxon>Basidiomycota</taxon>
        <taxon>Agaricomycotina</taxon>
        <taxon>Tremellomycetes</taxon>
        <taxon>Cystofilobasidiales</taxon>
        <taxon>Mrakiaceae</taxon>
        <taxon>Phaffia</taxon>
    </lineage>
</organism>
<dbReference type="Pfam" id="PF21192">
    <property type="entry name" value="OB_NMD3"/>
    <property type="match status" value="1"/>
</dbReference>
<dbReference type="GO" id="GO:0000055">
    <property type="term" value="P:ribosomal large subunit export from nucleus"/>
    <property type="evidence" value="ECO:0007669"/>
    <property type="project" value="TreeGrafter"/>
</dbReference>
<dbReference type="GO" id="GO:0005634">
    <property type="term" value="C:nucleus"/>
    <property type="evidence" value="ECO:0007669"/>
    <property type="project" value="UniProtKB-SubCell"/>
</dbReference>
<dbReference type="Pfam" id="PF21193">
    <property type="entry name" value="NMD_SH3"/>
    <property type="match status" value="1"/>
</dbReference>
<comment type="function">
    <text evidence="7">Acts as an adapter for the XPO1/CRM1-mediated export of the 60S ribosomal subunit.</text>
</comment>
<dbReference type="PANTHER" id="PTHR12746:SF2">
    <property type="entry name" value="60S RIBOSOMAL EXPORT PROTEIN NMD3"/>
    <property type="match status" value="1"/>
</dbReference>
<protein>
    <recommendedName>
        <fullName evidence="2 7">60S ribosomal export protein NMD3</fullName>
    </recommendedName>
</protein>
<evidence type="ECO:0000256" key="8">
    <source>
        <dbReference type="SAM" id="MobiDB-lite"/>
    </source>
</evidence>
<dbReference type="InterPro" id="IPR048899">
    <property type="entry name" value="NMD_SH3"/>
</dbReference>
<evidence type="ECO:0000256" key="2">
    <source>
        <dbReference type="ARBA" id="ARBA00017035"/>
    </source>
</evidence>
<feature type="domain" description="60S ribosomal export protein NMD3 SH3" evidence="11">
    <location>
        <begin position="245"/>
        <end position="292"/>
    </location>
</feature>